<evidence type="ECO:0000313" key="3">
    <source>
        <dbReference type="Proteomes" id="UP000197032"/>
    </source>
</evidence>
<dbReference type="Pfam" id="PF00578">
    <property type="entry name" value="AhpC-TSA"/>
    <property type="match status" value="1"/>
</dbReference>
<dbReference type="GO" id="GO:0016209">
    <property type="term" value="F:antioxidant activity"/>
    <property type="evidence" value="ECO:0007669"/>
    <property type="project" value="InterPro"/>
</dbReference>
<dbReference type="InterPro" id="IPR050553">
    <property type="entry name" value="Thioredoxin_ResA/DsbE_sf"/>
</dbReference>
<dbReference type="Proteomes" id="UP000197032">
    <property type="component" value="Unassembled WGS sequence"/>
</dbReference>
<accession>A0A1Z5HNZ7</accession>
<dbReference type="SUPFAM" id="SSF52833">
    <property type="entry name" value="Thioredoxin-like"/>
    <property type="match status" value="1"/>
</dbReference>
<name>A0A1Z5HNZ7_9FIRM</name>
<dbReference type="InterPro" id="IPR036249">
    <property type="entry name" value="Thioredoxin-like_sf"/>
</dbReference>
<dbReference type="OrthoDB" id="9809733at2"/>
<dbReference type="AlphaFoldDB" id="A0A1Z5HNZ7"/>
<dbReference type="EMBL" id="BDGJ01000010">
    <property type="protein sequence ID" value="GAW91252.1"/>
    <property type="molecule type" value="Genomic_DNA"/>
</dbReference>
<reference evidence="3" key="1">
    <citation type="journal article" date="2017" name="Appl. Environ. Microbiol.">
        <title>Genomic analysis of Calderihabitans maritimus KKC1, a thermophilic hydrogenogenic carboxydotrophic bacterium isolated from marine sediment.</title>
        <authorList>
            <person name="Omae K."/>
            <person name="Yoneda Y."/>
            <person name="Fukuyama Y."/>
            <person name="Yoshida T."/>
            <person name="Sako Y."/>
        </authorList>
    </citation>
    <scope>NUCLEOTIDE SEQUENCE [LARGE SCALE GENOMIC DNA]</scope>
    <source>
        <strain evidence="3">KKC1</strain>
    </source>
</reference>
<dbReference type="PANTHER" id="PTHR42852">
    <property type="entry name" value="THIOL:DISULFIDE INTERCHANGE PROTEIN DSBE"/>
    <property type="match status" value="1"/>
</dbReference>
<proteinExistence type="predicted"/>
<sequence>MPALQAFYEKYGNDKVVLLTVNIMQRETVKGIQEFMQGNGYTLPVALDRQGLASRLYGVSGIPATYFIDAAGRIRSKHLGPLNINILEKNVTKLFSGSG</sequence>
<dbReference type="PANTHER" id="PTHR42852:SF17">
    <property type="entry name" value="THIOREDOXIN-LIKE PROTEIN HI_1115"/>
    <property type="match status" value="1"/>
</dbReference>
<dbReference type="InterPro" id="IPR000866">
    <property type="entry name" value="AhpC/TSA"/>
</dbReference>
<dbReference type="CDD" id="cd02966">
    <property type="entry name" value="TlpA_like_family"/>
    <property type="match status" value="1"/>
</dbReference>
<dbReference type="Gene3D" id="3.40.30.10">
    <property type="entry name" value="Glutaredoxin"/>
    <property type="match status" value="1"/>
</dbReference>
<protein>
    <submittedName>
        <fullName evidence="2">Alkyl hydroperoxide reductase</fullName>
    </submittedName>
</protein>
<gene>
    <name evidence="2" type="ORF">KKC1_04140</name>
</gene>
<evidence type="ECO:0000313" key="2">
    <source>
        <dbReference type="EMBL" id="GAW91252.1"/>
    </source>
</evidence>
<dbReference type="GO" id="GO:0016491">
    <property type="term" value="F:oxidoreductase activity"/>
    <property type="evidence" value="ECO:0007669"/>
    <property type="project" value="InterPro"/>
</dbReference>
<organism evidence="2 3">
    <name type="scientific">Calderihabitans maritimus</name>
    <dbReference type="NCBI Taxonomy" id="1246530"/>
    <lineage>
        <taxon>Bacteria</taxon>
        <taxon>Bacillati</taxon>
        <taxon>Bacillota</taxon>
        <taxon>Clostridia</taxon>
        <taxon>Neomoorellales</taxon>
        <taxon>Calderihabitantaceae</taxon>
        <taxon>Calderihabitans</taxon>
    </lineage>
</organism>
<comment type="caution">
    <text evidence="2">The sequence shown here is derived from an EMBL/GenBank/DDBJ whole genome shotgun (WGS) entry which is preliminary data.</text>
</comment>
<feature type="domain" description="Alkyl hydroperoxide reductase subunit C/ Thiol specific antioxidant" evidence="1">
    <location>
        <begin position="1"/>
        <end position="76"/>
    </location>
</feature>
<evidence type="ECO:0000259" key="1">
    <source>
        <dbReference type="Pfam" id="PF00578"/>
    </source>
</evidence>
<keyword evidence="3" id="KW-1185">Reference proteome</keyword>